<evidence type="ECO:0000313" key="2">
    <source>
        <dbReference type="EMBL" id="WED66919.1"/>
    </source>
</evidence>
<dbReference type="InterPro" id="IPR050508">
    <property type="entry name" value="Methyltransf_Superfamily"/>
</dbReference>
<dbReference type="AlphaFoldDB" id="A0AAF0CRY7"/>
<dbReference type="KEGG" id="slom:PXH66_08655"/>
<name>A0AAF0CRY7_9BACT</name>
<dbReference type="RefSeq" id="WP_330927651.1">
    <property type="nucleotide sequence ID" value="NZ_CP119075.1"/>
</dbReference>
<dbReference type="EMBL" id="CP119075">
    <property type="protein sequence ID" value="WED66919.1"/>
    <property type="molecule type" value="Genomic_DNA"/>
</dbReference>
<dbReference type="CDD" id="cd02440">
    <property type="entry name" value="AdoMet_MTases"/>
    <property type="match status" value="1"/>
</dbReference>
<keyword evidence="2" id="KW-0808">Transferase</keyword>
<organism evidence="2 3">
    <name type="scientific">Synoicihabitans lomoniglobus</name>
    <dbReference type="NCBI Taxonomy" id="2909285"/>
    <lineage>
        <taxon>Bacteria</taxon>
        <taxon>Pseudomonadati</taxon>
        <taxon>Verrucomicrobiota</taxon>
        <taxon>Opitutia</taxon>
        <taxon>Opitutales</taxon>
        <taxon>Opitutaceae</taxon>
        <taxon>Synoicihabitans</taxon>
    </lineage>
</organism>
<dbReference type="Proteomes" id="UP001218638">
    <property type="component" value="Chromosome"/>
</dbReference>
<evidence type="ECO:0000313" key="3">
    <source>
        <dbReference type="Proteomes" id="UP001218638"/>
    </source>
</evidence>
<dbReference type="Pfam" id="PF13649">
    <property type="entry name" value="Methyltransf_25"/>
    <property type="match status" value="1"/>
</dbReference>
<protein>
    <submittedName>
        <fullName evidence="2">Class I SAM-dependent methyltransferase</fullName>
    </submittedName>
</protein>
<dbReference type="PANTHER" id="PTHR42912">
    <property type="entry name" value="METHYLTRANSFERASE"/>
    <property type="match status" value="1"/>
</dbReference>
<dbReference type="GO" id="GO:0032259">
    <property type="term" value="P:methylation"/>
    <property type="evidence" value="ECO:0007669"/>
    <property type="project" value="UniProtKB-KW"/>
</dbReference>
<dbReference type="InterPro" id="IPR029063">
    <property type="entry name" value="SAM-dependent_MTases_sf"/>
</dbReference>
<sequence>MMKILKLRMVWERLAREDPFWAVLTVKEKRGNRWSPSEFFETGKVDVTMCLEQLSALNFNIEHRNALDFGCGVGRLTQALAGSFTSVTGVDVSMNMIQLARQYNSHGSKIIYQHNPKGDLDIFPNQTFDFLISLITLQHLPRELAIAYLKEFVRICRPGGCVCVQIVTEISSSSKKITYYPPTLLKRLLRWIRKKTGIGASMEMNALPLKVVESVISDAGGEIIFAREHCMSEEIQGKIFFIRC</sequence>
<dbReference type="GO" id="GO:0008168">
    <property type="term" value="F:methyltransferase activity"/>
    <property type="evidence" value="ECO:0007669"/>
    <property type="project" value="UniProtKB-KW"/>
</dbReference>
<dbReference type="SUPFAM" id="SSF53335">
    <property type="entry name" value="S-adenosyl-L-methionine-dependent methyltransferases"/>
    <property type="match status" value="1"/>
</dbReference>
<gene>
    <name evidence="2" type="ORF">PXH66_08655</name>
</gene>
<dbReference type="InterPro" id="IPR041698">
    <property type="entry name" value="Methyltransf_25"/>
</dbReference>
<dbReference type="Gene3D" id="3.40.50.150">
    <property type="entry name" value="Vaccinia Virus protein VP39"/>
    <property type="match status" value="1"/>
</dbReference>
<feature type="domain" description="Methyltransferase" evidence="1">
    <location>
        <begin position="67"/>
        <end position="160"/>
    </location>
</feature>
<accession>A0AAF0CRY7</accession>
<dbReference type="PANTHER" id="PTHR42912:SF93">
    <property type="entry name" value="N6-ADENOSINE-METHYLTRANSFERASE TMT1A"/>
    <property type="match status" value="1"/>
</dbReference>
<proteinExistence type="predicted"/>
<evidence type="ECO:0000259" key="1">
    <source>
        <dbReference type="Pfam" id="PF13649"/>
    </source>
</evidence>
<keyword evidence="3" id="KW-1185">Reference proteome</keyword>
<keyword evidence="2" id="KW-0489">Methyltransferase</keyword>
<reference evidence="2" key="1">
    <citation type="submission" date="2023-03" db="EMBL/GenBank/DDBJ databases">
        <title>Lomoglobus Profundus gen. nov., sp. nov., a novel member of the phylum Verrucomicrobia, isolated from deep-marine sediment of South China Sea.</title>
        <authorList>
            <person name="Ahmad T."/>
            <person name="Ishaq S.E."/>
            <person name="Wang F."/>
        </authorList>
    </citation>
    <scope>NUCLEOTIDE SEQUENCE</scope>
    <source>
        <strain evidence="2">LMO-M01</strain>
    </source>
</reference>